<proteinExistence type="predicted"/>
<name>A0A0U5GKM9_ASPCI</name>
<dbReference type="STRING" id="454130.A0A0U5GKM9"/>
<reference evidence="2" key="1">
    <citation type="journal article" date="2016" name="Genome Announc.">
        <title>Draft genome sequences of fungus Aspergillus calidoustus.</title>
        <authorList>
            <person name="Horn F."/>
            <person name="Linde J."/>
            <person name="Mattern D.J."/>
            <person name="Walther G."/>
            <person name="Guthke R."/>
            <person name="Scherlach K."/>
            <person name="Martin K."/>
            <person name="Brakhage A.A."/>
            <person name="Petzke L."/>
            <person name="Valiante V."/>
        </authorList>
    </citation>
    <scope>NUCLEOTIDE SEQUENCE [LARGE SCALE GENOMIC DNA]</scope>
    <source>
        <strain evidence="2">SF006504</strain>
    </source>
</reference>
<accession>A0A0U5GKM9</accession>
<dbReference type="OrthoDB" id="4494329at2759"/>
<keyword evidence="2" id="KW-1185">Reference proteome</keyword>
<evidence type="ECO:0000313" key="1">
    <source>
        <dbReference type="EMBL" id="CEL11374.1"/>
    </source>
</evidence>
<organism evidence="1 2">
    <name type="scientific">Aspergillus calidoustus</name>
    <dbReference type="NCBI Taxonomy" id="454130"/>
    <lineage>
        <taxon>Eukaryota</taxon>
        <taxon>Fungi</taxon>
        <taxon>Dikarya</taxon>
        <taxon>Ascomycota</taxon>
        <taxon>Pezizomycotina</taxon>
        <taxon>Eurotiomycetes</taxon>
        <taxon>Eurotiomycetidae</taxon>
        <taxon>Eurotiales</taxon>
        <taxon>Aspergillaceae</taxon>
        <taxon>Aspergillus</taxon>
        <taxon>Aspergillus subgen. Nidulantes</taxon>
    </lineage>
</organism>
<dbReference type="EMBL" id="CDMC01000025">
    <property type="protein sequence ID" value="CEL11374.1"/>
    <property type="molecule type" value="Genomic_DNA"/>
</dbReference>
<dbReference type="AlphaFoldDB" id="A0A0U5GKM9"/>
<sequence>MSQRTRSPLEVLSTVQHKPFDEDVVVINDDKMLEECLGKCFPKPLLYLSTSKHASPITWANFWDYLQKNSNKKIDVYDYSILTESKRTQQRTVQKDTAARSRLLMLICLSGRYYTPRRRWAKLTPCGQAHMQSSLLQVLHGRKIFYFPRRVDSTSIRLLAQVGSQYVNGYIGGWARVELQAGDLL</sequence>
<protein>
    <submittedName>
        <fullName evidence="1">Uncharacterized protein</fullName>
    </submittedName>
</protein>
<evidence type="ECO:0000313" key="2">
    <source>
        <dbReference type="Proteomes" id="UP000054771"/>
    </source>
</evidence>
<dbReference type="Proteomes" id="UP000054771">
    <property type="component" value="Unassembled WGS sequence"/>
</dbReference>
<gene>
    <name evidence="1" type="ORF">ASPCAL14477</name>
</gene>